<sequence length="69" mass="8164">MCILLQEPGKTVRLGRFGKFAKECKKLKRAKDYVYHKEKMMLCKQEERGVPLSTDKGEWLQETDEELDE</sequence>
<reference evidence="1" key="2">
    <citation type="submission" date="2022-01" db="EMBL/GenBank/DDBJ databases">
        <authorList>
            <person name="Yamashiro T."/>
            <person name="Shiraishi A."/>
            <person name="Satake H."/>
            <person name="Nakayama K."/>
        </authorList>
    </citation>
    <scope>NUCLEOTIDE SEQUENCE</scope>
</reference>
<evidence type="ECO:0000313" key="2">
    <source>
        <dbReference type="Proteomes" id="UP001151760"/>
    </source>
</evidence>
<comment type="caution">
    <text evidence="1">The sequence shown here is derived from an EMBL/GenBank/DDBJ whole genome shotgun (WGS) entry which is preliminary data.</text>
</comment>
<gene>
    <name evidence="1" type="ORF">Tco_1081542</name>
</gene>
<dbReference type="Proteomes" id="UP001151760">
    <property type="component" value="Unassembled WGS sequence"/>
</dbReference>
<keyword evidence="2" id="KW-1185">Reference proteome</keyword>
<reference evidence="1" key="1">
    <citation type="journal article" date="2022" name="Int. J. Mol. Sci.">
        <title>Draft Genome of Tanacetum Coccineum: Genomic Comparison of Closely Related Tanacetum-Family Plants.</title>
        <authorList>
            <person name="Yamashiro T."/>
            <person name="Shiraishi A."/>
            <person name="Nakayama K."/>
            <person name="Satake H."/>
        </authorList>
    </citation>
    <scope>NUCLEOTIDE SEQUENCE</scope>
</reference>
<organism evidence="1 2">
    <name type="scientific">Tanacetum coccineum</name>
    <dbReference type="NCBI Taxonomy" id="301880"/>
    <lineage>
        <taxon>Eukaryota</taxon>
        <taxon>Viridiplantae</taxon>
        <taxon>Streptophyta</taxon>
        <taxon>Embryophyta</taxon>
        <taxon>Tracheophyta</taxon>
        <taxon>Spermatophyta</taxon>
        <taxon>Magnoliopsida</taxon>
        <taxon>eudicotyledons</taxon>
        <taxon>Gunneridae</taxon>
        <taxon>Pentapetalae</taxon>
        <taxon>asterids</taxon>
        <taxon>campanulids</taxon>
        <taxon>Asterales</taxon>
        <taxon>Asteraceae</taxon>
        <taxon>Asteroideae</taxon>
        <taxon>Anthemideae</taxon>
        <taxon>Anthemidinae</taxon>
        <taxon>Tanacetum</taxon>
    </lineage>
</organism>
<name>A0ABQ5HZI4_9ASTR</name>
<evidence type="ECO:0000313" key="1">
    <source>
        <dbReference type="EMBL" id="GJT92697.1"/>
    </source>
</evidence>
<protein>
    <submittedName>
        <fullName evidence="1">Uncharacterized protein</fullName>
    </submittedName>
</protein>
<dbReference type="EMBL" id="BQNB010020134">
    <property type="protein sequence ID" value="GJT92697.1"/>
    <property type="molecule type" value="Genomic_DNA"/>
</dbReference>
<proteinExistence type="predicted"/>
<accession>A0ABQ5HZI4</accession>